<evidence type="ECO:0000313" key="1">
    <source>
        <dbReference type="EMBL" id="KGM13894.1"/>
    </source>
</evidence>
<dbReference type="PANTHER" id="PTHR35368">
    <property type="entry name" value="HYDROPEROXIDE REDUCTASE"/>
    <property type="match status" value="1"/>
</dbReference>
<dbReference type="InterPro" id="IPR003718">
    <property type="entry name" value="OsmC/Ohr_fam"/>
</dbReference>
<dbReference type="InterPro" id="IPR015946">
    <property type="entry name" value="KH_dom-like_a/b"/>
</dbReference>
<accession>A0A0A0C3F1</accession>
<dbReference type="PANTHER" id="PTHR35368:SF1">
    <property type="entry name" value="HYDROPEROXIDE REDUCTASE"/>
    <property type="match status" value="1"/>
</dbReference>
<dbReference type="Proteomes" id="UP000054314">
    <property type="component" value="Unassembled WGS sequence"/>
</dbReference>
<dbReference type="InterPro" id="IPR036102">
    <property type="entry name" value="OsmC/Ohrsf"/>
</dbReference>
<keyword evidence="2" id="KW-1185">Reference proteome</keyword>
<organism evidence="1 2">
    <name type="scientific">Cellulomonas bogoriensis 69B4 = DSM 16987</name>
    <dbReference type="NCBI Taxonomy" id="1386082"/>
    <lineage>
        <taxon>Bacteria</taxon>
        <taxon>Bacillati</taxon>
        <taxon>Actinomycetota</taxon>
        <taxon>Actinomycetes</taxon>
        <taxon>Micrococcales</taxon>
        <taxon>Cellulomonadaceae</taxon>
        <taxon>Cellulomonas</taxon>
    </lineage>
</organism>
<dbReference type="Gene3D" id="3.30.300.20">
    <property type="match status" value="1"/>
</dbReference>
<dbReference type="RefSeq" id="WP_084136389.1">
    <property type="nucleotide sequence ID" value="NZ_AXCZ01000020.1"/>
</dbReference>
<evidence type="ECO:0000313" key="2">
    <source>
        <dbReference type="Proteomes" id="UP000054314"/>
    </source>
</evidence>
<comment type="caution">
    <text evidence="1">The sequence shown here is derived from an EMBL/GenBank/DDBJ whole genome shotgun (WGS) entry which is preliminary data.</text>
</comment>
<reference evidence="1 2" key="1">
    <citation type="submission" date="2013-08" db="EMBL/GenBank/DDBJ databases">
        <title>Genome sequencing of Cellulomonas bogoriensis 69B4.</title>
        <authorList>
            <person name="Chen F."/>
            <person name="Li Y."/>
            <person name="Wang G."/>
        </authorList>
    </citation>
    <scope>NUCLEOTIDE SEQUENCE [LARGE SCALE GENOMIC DNA]</scope>
    <source>
        <strain evidence="1 2">69B4</strain>
    </source>
</reference>
<protein>
    <submittedName>
        <fullName evidence="1">Osmotically inducible protein OsmC</fullName>
    </submittedName>
</protein>
<name>A0A0A0C3F1_9CELL</name>
<sequence length="178" mass="18596">MPMPTSSELRDLQRPLKDRYREDPAAARIPARAVARVSTDGISADVDGWAGTTTAGLHPAAGGDGSLACSADLLLDAVAACAGVTLRSVAIAMGVELRAATVDVEGHWDARGTLAVDRTVPVGLTDVTITFRLDTDADQATQDKLVQLAERYCVVAQTLASAPQLSVRREALVGTTEV</sequence>
<dbReference type="EMBL" id="AXCZ01000020">
    <property type="protein sequence ID" value="KGM13894.1"/>
    <property type="molecule type" value="Genomic_DNA"/>
</dbReference>
<dbReference type="AlphaFoldDB" id="A0A0A0C3F1"/>
<dbReference type="Pfam" id="PF02566">
    <property type="entry name" value="OsmC"/>
    <property type="match status" value="1"/>
</dbReference>
<dbReference type="InterPro" id="IPR052924">
    <property type="entry name" value="OsmC/Ohr_hydroprdx_reductase"/>
</dbReference>
<proteinExistence type="predicted"/>
<gene>
    <name evidence="1" type="ORF">N869_08105</name>
</gene>
<dbReference type="SUPFAM" id="SSF82784">
    <property type="entry name" value="OsmC-like"/>
    <property type="match status" value="1"/>
</dbReference>